<keyword evidence="5" id="KW-1133">Transmembrane helix</keyword>
<keyword evidence="1" id="KW-0808">Transferase</keyword>
<dbReference type="GO" id="GO:0050201">
    <property type="term" value="F:fucokinase activity"/>
    <property type="evidence" value="ECO:0007669"/>
    <property type="project" value="TreeGrafter"/>
</dbReference>
<keyword evidence="3 8" id="KW-0418">Kinase</keyword>
<dbReference type="InterPro" id="IPR020568">
    <property type="entry name" value="Ribosomal_Su5_D2-typ_SF"/>
</dbReference>
<dbReference type="SUPFAM" id="SSF55060">
    <property type="entry name" value="GHMP Kinase, C-terminal domain"/>
    <property type="match status" value="1"/>
</dbReference>
<dbReference type="Pfam" id="PF00288">
    <property type="entry name" value="GHMP_kinases_N"/>
    <property type="match status" value="1"/>
</dbReference>
<sequence length="1121" mass="123654">MGKKQCAWTSLLITCKTKQYADAIQHQMDLKKQLGFLPADLDILCIEDPQDGVGSGGATLNALLILTEHLSAKNGHTVVTSDVLSTARILIVHFGRYFPYDPCGRSFACLPLVPQHGGSRGLVTNFDSLFNTVSSKLAINSPPGLWVCSSDMLLKLDDDTVLNWEKMNVGDGVLCISVPATVEYATKHGVYCINDDNTVGDLIFQGNSEMLTKCTLRNDSVAVVTGIVFFSVSAAEKLLSTHVTPPLDACTYLGIDSGMDPLGLSLFFDILLPMATNVTEDEFVRGKRSGRYGRVSPQRKHKKKQMMHNARAVLWKFLRSVPMKALVLENGEHCYMDMMETSQKLCKNLCNISNLSGHIFSMRVHSHVLKPNSVSQDTLLINSIVEEGAVIGDNTCILHSHITANLKIGSNCYVYGLDEKSSQALGNKSIPSNSTVIGMFVSFCDREPTRLFAALRNTDTLMQVVENVNEKVENMPENLYESKAVVIPRSYVISASTAQSPPLPMSYRNLMLKKNLADQKNTLFMARLFPIFHPRQTVDIMSSINLLEDSYSNDMFQYWLDCWRCSLCEMLEHVDFSLELEYQQSIFHKVSCHMIGDILLNNFSISLLPFLDAFVATQQHEVILNFLDEVAIKAVECTENKQQRPDLSARCFACTADVLGVMAGSKGILRSGPSANKEWKQPLTLLEKGFVKGGVLGLAAIRKKWLGHPDSLIRASRHYEGAEQILIRHAVKSASQFIKTSPCAPLSFDMWYCAECPARIDLSGGWTDTPPICYEHGGSVVNVAILLNGKRPIGARVKKIKCPKIVLTLLGETESETQTIECLTTDQMSNYFQPQAPGALLKACCVLAGIVDPESTETLQNQLMSKFGGGYELQTWSQLPRGSGLGTSSILAGAAMAVLYRASGLAVDVNSLLHSVLVVEQMLTTGGGWQDQVGGLLGGVKISRSAVGLPLQITAENLKISDKFYNTFVSRLKLVYTGKTRLARNLLQTVLRNWYTKRSDIMENCFNLRENAEKCATAFNNGDLKAIGQCIEAYWVQKKVMASGCEPDLCTRMMKKFAPYVYGQSLCGAGGGGFLYLLTKERMSSQDIKHMLKDVQGAHDAEVFDVDIDRLGMVCHTNLEN</sequence>
<evidence type="ECO:0000259" key="7">
    <source>
        <dbReference type="Pfam" id="PF07959"/>
    </source>
</evidence>
<feature type="domain" description="GDP-fucose pyrophosphorylase" evidence="7">
    <location>
        <begin position="81"/>
        <end position="533"/>
    </location>
</feature>
<reference evidence="8" key="1">
    <citation type="submission" date="2020-04" db="EMBL/GenBank/DDBJ databases">
        <authorList>
            <person name="Neveu A P."/>
        </authorList>
    </citation>
    <scope>NUCLEOTIDE SEQUENCE</scope>
    <source>
        <tissue evidence="8">Whole embryo</tissue>
    </source>
</reference>
<feature type="transmembrane region" description="Helical" evidence="5">
    <location>
        <begin position="1060"/>
        <end position="1079"/>
    </location>
</feature>
<dbReference type="SUPFAM" id="SSF51161">
    <property type="entry name" value="Trimeric LpxA-like enzymes"/>
    <property type="match status" value="1"/>
</dbReference>
<dbReference type="InterPro" id="IPR011004">
    <property type="entry name" value="Trimer_LpxA-like_sf"/>
</dbReference>
<dbReference type="SUPFAM" id="SSF54211">
    <property type="entry name" value="Ribosomal protein S5 domain 2-like"/>
    <property type="match status" value="1"/>
</dbReference>
<feature type="domain" description="GHMP kinase N-terminal" evidence="6">
    <location>
        <begin position="862"/>
        <end position="939"/>
    </location>
</feature>
<keyword evidence="2" id="KW-0547">Nucleotide-binding</keyword>
<keyword evidence="5" id="KW-0472">Membrane</keyword>
<dbReference type="PANTHER" id="PTHR32463:SF0">
    <property type="entry name" value="L-FUCOSE KINASE"/>
    <property type="match status" value="1"/>
</dbReference>
<dbReference type="InterPro" id="IPR052203">
    <property type="entry name" value="GHMP_Kinase-Related"/>
</dbReference>
<proteinExistence type="evidence at transcript level"/>
<dbReference type="GO" id="GO:0005524">
    <property type="term" value="F:ATP binding"/>
    <property type="evidence" value="ECO:0007669"/>
    <property type="project" value="UniProtKB-KW"/>
</dbReference>
<protein>
    <submittedName>
        <fullName evidence="8">L-fucose kinase-like</fullName>
    </submittedName>
</protein>
<evidence type="ECO:0000256" key="3">
    <source>
        <dbReference type="ARBA" id="ARBA00022777"/>
    </source>
</evidence>
<evidence type="ECO:0000259" key="6">
    <source>
        <dbReference type="Pfam" id="PF00288"/>
    </source>
</evidence>
<evidence type="ECO:0000256" key="2">
    <source>
        <dbReference type="ARBA" id="ARBA00022741"/>
    </source>
</evidence>
<gene>
    <name evidence="8" type="primary">Fuk</name>
</gene>
<dbReference type="InterPro" id="IPR036554">
    <property type="entry name" value="GHMP_kinase_C_sf"/>
</dbReference>
<dbReference type="InterPro" id="IPR006204">
    <property type="entry name" value="GHMP_kinase_N_dom"/>
</dbReference>
<accession>A0A6F9DCK2</accession>
<name>A0A6F9DCK2_9ASCI</name>
<keyword evidence="4" id="KW-0067">ATP-binding</keyword>
<evidence type="ECO:0000256" key="5">
    <source>
        <dbReference type="SAM" id="Phobius"/>
    </source>
</evidence>
<dbReference type="PRINTS" id="PR00959">
    <property type="entry name" value="MEVGALKINASE"/>
</dbReference>
<dbReference type="EMBL" id="LR785295">
    <property type="protein sequence ID" value="CAB3247406.1"/>
    <property type="molecule type" value="mRNA"/>
</dbReference>
<dbReference type="AlphaFoldDB" id="A0A6F9DCK2"/>
<organism evidence="8">
    <name type="scientific">Phallusia mammillata</name>
    <dbReference type="NCBI Taxonomy" id="59560"/>
    <lineage>
        <taxon>Eukaryota</taxon>
        <taxon>Metazoa</taxon>
        <taxon>Chordata</taxon>
        <taxon>Tunicata</taxon>
        <taxon>Ascidiacea</taxon>
        <taxon>Phlebobranchia</taxon>
        <taxon>Ascidiidae</taxon>
        <taxon>Phallusia</taxon>
    </lineage>
</organism>
<dbReference type="PANTHER" id="PTHR32463">
    <property type="entry name" value="L-FUCOSE KINASE"/>
    <property type="match status" value="1"/>
</dbReference>
<evidence type="ECO:0000256" key="1">
    <source>
        <dbReference type="ARBA" id="ARBA00022679"/>
    </source>
</evidence>
<dbReference type="GO" id="GO:0042352">
    <property type="term" value="P:GDP-L-fucose salvage"/>
    <property type="evidence" value="ECO:0007669"/>
    <property type="project" value="TreeGrafter"/>
</dbReference>
<evidence type="ECO:0000313" key="8">
    <source>
        <dbReference type="EMBL" id="CAB3247406.1"/>
    </source>
</evidence>
<dbReference type="Gene3D" id="3.30.230.120">
    <property type="match status" value="1"/>
</dbReference>
<keyword evidence="5" id="KW-0812">Transmembrane</keyword>
<dbReference type="Pfam" id="PF07959">
    <property type="entry name" value="Fucose_pyrophosphorylase"/>
    <property type="match status" value="1"/>
</dbReference>
<dbReference type="InterPro" id="IPR012887">
    <property type="entry name" value="GDP_fucose_pyrophosphorylase"/>
</dbReference>
<evidence type="ECO:0000256" key="4">
    <source>
        <dbReference type="ARBA" id="ARBA00022840"/>
    </source>
</evidence>